<reference evidence="1" key="1">
    <citation type="submission" date="2014-09" db="EMBL/GenBank/DDBJ databases">
        <authorList>
            <person name="Magalhaes I.L.F."/>
            <person name="Oliveira U."/>
            <person name="Santos F.R."/>
            <person name="Vidigal T.H.D.A."/>
            <person name="Brescovit A.D."/>
            <person name="Santos A.J."/>
        </authorList>
    </citation>
    <scope>NUCLEOTIDE SEQUENCE</scope>
    <source>
        <tissue evidence="1">Shoot tissue taken approximately 20 cm above the soil surface</tissue>
    </source>
</reference>
<accession>A0A0A9CUE2</accession>
<dbReference type="EMBL" id="GBRH01218694">
    <property type="protein sequence ID" value="JAD79201.1"/>
    <property type="molecule type" value="Transcribed_RNA"/>
</dbReference>
<proteinExistence type="predicted"/>
<protein>
    <submittedName>
        <fullName evidence="1">Uncharacterized protein</fullName>
    </submittedName>
</protein>
<sequence length="59" mass="6615">MMKVCRHLPFSFKRTSQAATFKWQKCSSSLTGHQVTFGRRGICSSDEGGCRAIKFDGNQ</sequence>
<dbReference type="AlphaFoldDB" id="A0A0A9CUE2"/>
<name>A0A0A9CUE2_ARUDO</name>
<reference evidence="1" key="2">
    <citation type="journal article" date="2015" name="Data Brief">
        <title>Shoot transcriptome of the giant reed, Arundo donax.</title>
        <authorList>
            <person name="Barrero R.A."/>
            <person name="Guerrero F.D."/>
            <person name="Moolhuijzen P."/>
            <person name="Goolsby J.A."/>
            <person name="Tidwell J."/>
            <person name="Bellgard S.E."/>
            <person name="Bellgard M.I."/>
        </authorList>
    </citation>
    <scope>NUCLEOTIDE SEQUENCE</scope>
    <source>
        <tissue evidence="1">Shoot tissue taken approximately 20 cm above the soil surface</tissue>
    </source>
</reference>
<organism evidence="1">
    <name type="scientific">Arundo donax</name>
    <name type="common">Giant reed</name>
    <name type="synonym">Donax arundinaceus</name>
    <dbReference type="NCBI Taxonomy" id="35708"/>
    <lineage>
        <taxon>Eukaryota</taxon>
        <taxon>Viridiplantae</taxon>
        <taxon>Streptophyta</taxon>
        <taxon>Embryophyta</taxon>
        <taxon>Tracheophyta</taxon>
        <taxon>Spermatophyta</taxon>
        <taxon>Magnoliopsida</taxon>
        <taxon>Liliopsida</taxon>
        <taxon>Poales</taxon>
        <taxon>Poaceae</taxon>
        <taxon>PACMAD clade</taxon>
        <taxon>Arundinoideae</taxon>
        <taxon>Arundineae</taxon>
        <taxon>Arundo</taxon>
    </lineage>
</organism>
<evidence type="ECO:0000313" key="1">
    <source>
        <dbReference type="EMBL" id="JAD79201.1"/>
    </source>
</evidence>